<proteinExistence type="predicted"/>
<evidence type="ECO:0000313" key="2">
    <source>
        <dbReference type="EMBL" id="TWT48569.1"/>
    </source>
</evidence>
<feature type="signal peptide" evidence="1">
    <location>
        <begin position="1"/>
        <end position="22"/>
    </location>
</feature>
<reference evidence="2 3" key="1">
    <citation type="submission" date="2019-02" db="EMBL/GenBank/DDBJ databases">
        <title>Deep-cultivation of Planctomycetes and their phenomic and genomic characterization uncovers novel biology.</title>
        <authorList>
            <person name="Wiegand S."/>
            <person name="Jogler M."/>
            <person name="Boedeker C."/>
            <person name="Pinto D."/>
            <person name="Vollmers J."/>
            <person name="Rivas-Marin E."/>
            <person name="Kohn T."/>
            <person name="Peeters S.H."/>
            <person name="Heuer A."/>
            <person name="Rast P."/>
            <person name="Oberbeckmann S."/>
            <person name="Bunk B."/>
            <person name="Jeske O."/>
            <person name="Meyerdierks A."/>
            <person name="Storesund J.E."/>
            <person name="Kallscheuer N."/>
            <person name="Luecker S."/>
            <person name="Lage O.M."/>
            <person name="Pohl T."/>
            <person name="Merkel B.J."/>
            <person name="Hornburger P."/>
            <person name="Mueller R.-W."/>
            <person name="Bruemmer F."/>
            <person name="Labrenz M."/>
            <person name="Spormann A.M."/>
            <person name="Op Den Camp H."/>
            <person name="Overmann J."/>
            <person name="Amann R."/>
            <person name="Jetten M.S.M."/>
            <person name="Mascher T."/>
            <person name="Medema M.H."/>
            <person name="Devos D.P."/>
            <person name="Kaster A.-K."/>
            <person name="Ovreas L."/>
            <person name="Rohde M."/>
            <person name="Galperin M.Y."/>
            <person name="Jogler C."/>
        </authorList>
    </citation>
    <scope>NUCLEOTIDE SEQUENCE [LARGE SCALE GENOMIC DNA]</scope>
    <source>
        <strain evidence="2 3">Pla111</strain>
    </source>
</reference>
<accession>A0A5C5WES0</accession>
<protein>
    <submittedName>
        <fullName evidence="2">Uncharacterized protein</fullName>
    </submittedName>
</protein>
<dbReference type="OrthoDB" id="213409at2"/>
<evidence type="ECO:0000313" key="3">
    <source>
        <dbReference type="Proteomes" id="UP000318995"/>
    </source>
</evidence>
<dbReference type="EMBL" id="SJPH01000001">
    <property type="protein sequence ID" value="TWT48569.1"/>
    <property type="molecule type" value="Genomic_DNA"/>
</dbReference>
<dbReference type="RefSeq" id="WP_146570736.1">
    <property type="nucleotide sequence ID" value="NZ_SJPH01000001.1"/>
</dbReference>
<evidence type="ECO:0000256" key="1">
    <source>
        <dbReference type="SAM" id="SignalP"/>
    </source>
</evidence>
<name>A0A5C5WES0_9BACT</name>
<feature type="chain" id="PRO_5023056357" evidence="1">
    <location>
        <begin position="23"/>
        <end position="197"/>
    </location>
</feature>
<gene>
    <name evidence="2" type="ORF">Pla111_03430</name>
</gene>
<sequence length="197" mass="22038" precursor="true">MRLLASTLIFAGACLVASPATAFWNDGSRCCDCPQQPHATPCESCYDYLETGRKENNLWPQQYLNTDRVNAMAPFDIMVRNGWRKQNLLGSHHFNEDATELTQAGRLRVQWILTQPPAPYRQVFVERAIGDGVTEARIAATEQFAQQVLRGEPATIVDTHIQSDGRPAVVIDYVNTQYRENMMTPVLPQNTGAPATE</sequence>
<organism evidence="2 3">
    <name type="scientific">Botrimarina hoheduenensis</name>
    <dbReference type="NCBI Taxonomy" id="2528000"/>
    <lineage>
        <taxon>Bacteria</taxon>
        <taxon>Pseudomonadati</taxon>
        <taxon>Planctomycetota</taxon>
        <taxon>Planctomycetia</taxon>
        <taxon>Pirellulales</taxon>
        <taxon>Lacipirellulaceae</taxon>
        <taxon>Botrimarina</taxon>
    </lineage>
</organism>
<keyword evidence="3" id="KW-1185">Reference proteome</keyword>
<dbReference type="AlphaFoldDB" id="A0A5C5WES0"/>
<dbReference type="Proteomes" id="UP000318995">
    <property type="component" value="Unassembled WGS sequence"/>
</dbReference>
<keyword evidence="1" id="KW-0732">Signal</keyword>
<comment type="caution">
    <text evidence="2">The sequence shown here is derived from an EMBL/GenBank/DDBJ whole genome shotgun (WGS) entry which is preliminary data.</text>
</comment>